<dbReference type="Proteomes" id="UP000011615">
    <property type="component" value="Unassembled WGS sequence"/>
</dbReference>
<keyword evidence="2" id="KW-0489">Methyltransferase</keyword>
<reference evidence="7 8" key="1">
    <citation type="journal article" date="2014" name="PLoS Genet.">
        <title>Phylogenetically driven sequencing of extremely halophilic archaea reveals strategies for static and dynamic osmo-response.</title>
        <authorList>
            <person name="Becker E.A."/>
            <person name="Seitzer P.M."/>
            <person name="Tritt A."/>
            <person name="Larsen D."/>
            <person name="Krusor M."/>
            <person name="Yao A.I."/>
            <person name="Wu D."/>
            <person name="Madern D."/>
            <person name="Eisen J.A."/>
            <person name="Darling A.E."/>
            <person name="Facciotti M.T."/>
        </authorList>
    </citation>
    <scope>NUCLEOTIDE SEQUENCE [LARGE SCALE GENOMIC DNA]</scope>
    <source>
        <strain evidence="7 8">JCM 13563</strain>
    </source>
</reference>
<feature type="domain" description="Type II methyltransferase M.TaqI-like" evidence="6">
    <location>
        <begin position="548"/>
        <end position="872"/>
    </location>
</feature>
<gene>
    <name evidence="7" type="ORF">C476_16992</name>
</gene>
<proteinExistence type="predicted"/>
<evidence type="ECO:0000256" key="1">
    <source>
        <dbReference type="ARBA" id="ARBA00011900"/>
    </source>
</evidence>
<dbReference type="GO" id="GO:0003676">
    <property type="term" value="F:nucleic acid binding"/>
    <property type="evidence" value="ECO:0007669"/>
    <property type="project" value="InterPro"/>
</dbReference>
<evidence type="ECO:0000256" key="4">
    <source>
        <dbReference type="ARBA" id="ARBA00022691"/>
    </source>
</evidence>
<dbReference type="AlphaFoldDB" id="M0C2N2"/>
<dbReference type="PROSITE" id="PS00092">
    <property type="entry name" value="N6_MTASE"/>
    <property type="match status" value="1"/>
</dbReference>
<dbReference type="EMBL" id="AOIT01000080">
    <property type="protein sequence ID" value="ELZ16582.1"/>
    <property type="molecule type" value="Genomic_DNA"/>
</dbReference>
<dbReference type="OrthoDB" id="45790at2157"/>
<evidence type="ECO:0000259" key="6">
    <source>
        <dbReference type="Pfam" id="PF07669"/>
    </source>
</evidence>
<dbReference type="Pfam" id="PF07669">
    <property type="entry name" value="Eco57I"/>
    <property type="match status" value="1"/>
</dbReference>
<dbReference type="GO" id="GO:0032259">
    <property type="term" value="P:methylation"/>
    <property type="evidence" value="ECO:0007669"/>
    <property type="project" value="UniProtKB-KW"/>
</dbReference>
<accession>M0C2N2</accession>
<keyword evidence="3" id="KW-0808">Transferase</keyword>
<keyword evidence="8" id="KW-1185">Reference proteome</keyword>
<dbReference type="SUPFAM" id="SSF53335">
    <property type="entry name" value="S-adenosyl-L-methionine-dependent methyltransferases"/>
    <property type="match status" value="1"/>
</dbReference>
<evidence type="ECO:0000313" key="8">
    <source>
        <dbReference type="Proteomes" id="UP000011615"/>
    </source>
</evidence>
<evidence type="ECO:0000256" key="2">
    <source>
        <dbReference type="ARBA" id="ARBA00022603"/>
    </source>
</evidence>
<comment type="caution">
    <text evidence="7">The sequence shown here is derived from an EMBL/GenBank/DDBJ whole genome shotgun (WGS) entry which is preliminary data.</text>
</comment>
<dbReference type="PANTHER" id="PTHR33841:SF1">
    <property type="entry name" value="DNA METHYLTRANSFERASE A"/>
    <property type="match status" value="1"/>
</dbReference>
<evidence type="ECO:0000313" key="7">
    <source>
        <dbReference type="EMBL" id="ELZ16582.1"/>
    </source>
</evidence>
<dbReference type="Gene3D" id="3.40.50.150">
    <property type="entry name" value="Vaccinia Virus protein VP39"/>
    <property type="match status" value="2"/>
</dbReference>
<keyword evidence="4" id="KW-0949">S-adenosyl-L-methionine</keyword>
<dbReference type="InterPro" id="IPR002052">
    <property type="entry name" value="DNA_methylase_N6_adenine_CS"/>
</dbReference>
<dbReference type="RefSeq" id="WP_008015134.1">
    <property type="nucleotide sequence ID" value="NZ_AOIT01000080.1"/>
</dbReference>
<dbReference type="InterPro" id="IPR011639">
    <property type="entry name" value="MethylTrfase_TaqI-like_dom"/>
</dbReference>
<evidence type="ECO:0000256" key="5">
    <source>
        <dbReference type="ARBA" id="ARBA00047942"/>
    </source>
</evidence>
<name>M0C2N2_9EURY</name>
<dbReference type="GO" id="GO:0009007">
    <property type="term" value="F:site-specific DNA-methyltransferase (adenine-specific) activity"/>
    <property type="evidence" value="ECO:0007669"/>
    <property type="project" value="UniProtKB-EC"/>
</dbReference>
<dbReference type="PANTHER" id="PTHR33841">
    <property type="entry name" value="DNA METHYLTRANSFERASE YEEA-RELATED"/>
    <property type="match status" value="1"/>
</dbReference>
<dbReference type="InterPro" id="IPR029063">
    <property type="entry name" value="SAM-dependent_MTases_sf"/>
</dbReference>
<organism evidence="7 8">
    <name type="scientific">Natrinema limicola JCM 13563</name>
    <dbReference type="NCBI Taxonomy" id="1230457"/>
    <lineage>
        <taxon>Archaea</taxon>
        <taxon>Methanobacteriati</taxon>
        <taxon>Methanobacteriota</taxon>
        <taxon>Stenosarchaea group</taxon>
        <taxon>Halobacteria</taxon>
        <taxon>Halobacteriales</taxon>
        <taxon>Natrialbaceae</taxon>
        <taxon>Natrinema</taxon>
    </lineage>
</organism>
<dbReference type="eggNOG" id="arCOG04814">
    <property type="taxonomic scope" value="Archaea"/>
</dbReference>
<dbReference type="PATRIC" id="fig|1230457.4.peg.3387"/>
<dbReference type="PRINTS" id="PR00507">
    <property type="entry name" value="N12N6MTFRASE"/>
</dbReference>
<dbReference type="eggNOG" id="arCOG02634">
    <property type="taxonomic scope" value="Archaea"/>
</dbReference>
<dbReference type="EC" id="2.1.1.72" evidence="1"/>
<dbReference type="GO" id="GO:0006304">
    <property type="term" value="P:DNA modification"/>
    <property type="evidence" value="ECO:0007669"/>
    <property type="project" value="InterPro"/>
</dbReference>
<sequence>MSSAEATEVEDVLTQFLRNLESEVGSHDFERILRGEKTNITRAELGHGPEAWTEDNLIWPLIEAVSLEKEVRPFGSGNKQSLPDFEITNLGKEVLGENKTPNNLDDAISDIEEYLDRKSLGPDYGIATDGIEWQLIKIETMGDSTDYVVLKSANLRPAMAEIASREGLVGSITDYSDDEGTAGDDSIEAFVEAFEESTLNRFITKEAPKRLRDRRKQDVDEFFDLYIELLFGESDSEGFNYETTLFNTIRTPHGATDDEKRLFAIRLTNRLLFIKFLEENNVLSEGFLRSRVSHYSENSEELGGGLYESQIKPIIYGLLDTPKGQRKPRYRDDNKWFSDVPYLNGGLFYPALDRELGYDVDDRILPVLIKDLIEGHELDLDGEIDPALLGSVFEKTINHIEEGKTQEDMGAYYTPTDATQIIVEQSIDPKIRETLIDCFATELEAAEIASSEEVRQYADGLSLEELLLDVEDGKGWFGRPDAEDAIEEAVEALASIDILDPACGSGHFLTTAMDEVFRAQLSLKRGIEGGSSISDKYKYNLKSDLALNSIYGVDVDEIAVEIAKLRTWLKILEENRWDESFGRLPNIDVNIKSGNSLVGYPINAEDPNTNITDFGEDIDLVEDLREEYRDGDFSSIQEAEDLLDSEIRPVLNQEYVDELDGEFTATIEERGALENLLDAVPDSNPAHLKIPQVRVRRESGEGLSDDDKEILEEMGFEWQEWREPNKSATLDVEDFEKTPGEVNQREALRENLLELVDDHFSLTLTRRPLTWDIERSLGTPFHWPVEFPEVAEDDLSVSFDIIVGNPPYGDVLSEPDKNLVSTYKTGGVNEVASQFVERQLDLLAEGGQFGNVVTLAIAYEKAQAPTKELVSNKLNDARMACFANRPSQLFADAQPRPAIVSGKRVEGDNGTMETTRFVRFTAETREEVMSDLSYEDTEGLHLGERIGSGEQYSIPKVGDATTRSILEKLKNQSRFLGDEYKKSSEKESGDGYDNLMWRRRGAGYWIHPMLEDLYPQGDTPTSMYEMYFDSDLKRKIAFISLQSSLYYVYWMAYKNGRNMDWMETQAFPMPDDETLEEHASEIEEVADRLWEAMENRFVGNIRQVFERAVELKPIVDDVDDLIGPMFGLSEEEVQYVKDYDTEHERGLDTGGSITLEEAVSSQ</sequence>
<comment type="catalytic activity">
    <reaction evidence="5">
        <text>a 2'-deoxyadenosine in DNA + S-adenosyl-L-methionine = an N(6)-methyl-2'-deoxyadenosine in DNA + S-adenosyl-L-homocysteine + H(+)</text>
        <dbReference type="Rhea" id="RHEA:15197"/>
        <dbReference type="Rhea" id="RHEA-COMP:12418"/>
        <dbReference type="Rhea" id="RHEA-COMP:12419"/>
        <dbReference type="ChEBI" id="CHEBI:15378"/>
        <dbReference type="ChEBI" id="CHEBI:57856"/>
        <dbReference type="ChEBI" id="CHEBI:59789"/>
        <dbReference type="ChEBI" id="CHEBI:90615"/>
        <dbReference type="ChEBI" id="CHEBI:90616"/>
        <dbReference type="EC" id="2.1.1.72"/>
    </reaction>
</comment>
<protein>
    <recommendedName>
        <fullName evidence="1">site-specific DNA-methyltransferase (adenine-specific)</fullName>
        <ecNumber evidence="1">2.1.1.72</ecNumber>
    </recommendedName>
</protein>
<dbReference type="InterPro" id="IPR050953">
    <property type="entry name" value="N4_N6_ade-DNA_methylase"/>
</dbReference>
<evidence type="ECO:0000256" key="3">
    <source>
        <dbReference type="ARBA" id="ARBA00022679"/>
    </source>
</evidence>